<evidence type="ECO:0000256" key="8">
    <source>
        <dbReference type="ARBA" id="ARBA00023235"/>
    </source>
</evidence>
<gene>
    <name evidence="9 11" type="primary">trpF</name>
    <name evidence="11" type="ORF">NCCP691_24250</name>
</gene>
<dbReference type="CDD" id="cd00405">
    <property type="entry name" value="PRAI"/>
    <property type="match status" value="1"/>
</dbReference>
<evidence type="ECO:0000256" key="6">
    <source>
        <dbReference type="ARBA" id="ARBA00022822"/>
    </source>
</evidence>
<dbReference type="NCBIfam" id="NF002298">
    <property type="entry name" value="PRK01222.1-4"/>
    <property type="match status" value="1"/>
</dbReference>
<dbReference type="PANTHER" id="PTHR42894">
    <property type="entry name" value="N-(5'-PHOSPHORIBOSYL)ANTHRANILATE ISOMERASE"/>
    <property type="match status" value="1"/>
</dbReference>
<comment type="caution">
    <text evidence="11">The sequence shown here is derived from an EMBL/GenBank/DDBJ whole genome shotgun (WGS) entry which is preliminary data.</text>
</comment>
<keyword evidence="6 9" id="KW-0822">Tryptophan biosynthesis</keyword>
<dbReference type="EMBL" id="BPMK01000010">
    <property type="protein sequence ID" value="GIZ52411.1"/>
    <property type="molecule type" value="Genomic_DNA"/>
</dbReference>
<evidence type="ECO:0000256" key="1">
    <source>
        <dbReference type="ARBA" id="ARBA00001164"/>
    </source>
</evidence>
<evidence type="ECO:0000256" key="9">
    <source>
        <dbReference type="HAMAP-Rule" id="MF_00135"/>
    </source>
</evidence>
<comment type="similarity">
    <text evidence="9">Belongs to the TrpF family.</text>
</comment>
<keyword evidence="8 9" id="KW-0413">Isomerase</keyword>
<evidence type="ECO:0000313" key="11">
    <source>
        <dbReference type="EMBL" id="GIZ52411.1"/>
    </source>
</evidence>
<dbReference type="Gene3D" id="3.20.20.70">
    <property type="entry name" value="Aldolase class I"/>
    <property type="match status" value="1"/>
</dbReference>
<comment type="pathway">
    <text evidence="2 9">Amino-acid biosynthesis; L-tryptophan biosynthesis; L-tryptophan from chorismate: step 3/5.</text>
</comment>
<organism evidence="11 12">
    <name type="scientific">Noviherbaspirillum aridicola</name>
    <dbReference type="NCBI Taxonomy" id="2849687"/>
    <lineage>
        <taxon>Bacteria</taxon>
        <taxon>Pseudomonadati</taxon>
        <taxon>Pseudomonadota</taxon>
        <taxon>Betaproteobacteria</taxon>
        <taxon>Burkholderiales</taxon>
        <taxon>Oxalobacteraceae</taxon>
        <taxon>Noviherbaspirillum</taxon>
    </lineage>
</organism>
<dbReference type="SUPFAM" id="SSF51366">
    <property type="entry name" value="Ribulose-phoshate binding barrel"/>
    <property type="match status" value="1"/>
</dbReference>
<dbReference type="InterPro" id="IPR013785">
    <property type="entry name" value="Aldolase_TIM"/>
</dbReference>
<dbReference type="Pfam" id="PF00697">
    <property type="entry name" value="PRAI"/>
    <property type="match status" value="1"/>
</dbReference>
<evidence type="ECO:0000256" key="3">
    <source>
        <dbReference type="ARBA" id="ARBA00012572"/>
    </source>
</evidence>
<evidence type="ECO:0000256" key="7">
    <source>
        <dbReference type="ARBA" id="ARBA00023141"/>
    </source>
</evidence>
<sequence>MAATRPRRCHGHGHLTGVNMSKRTRIKICGLRTVEDIGAAVDGGADAIGLVFYPASPRHIEPAAAAALLAGLPPYVTVTGLFVNATPEEVGAVLRQVPVSLLQFHGDETPAECATLAEALNRPFMRALRVTPDMQADDLLEYERNCRATGRHFSGLLLDAFVEGYGGGGKVFDWSLIPKELAPRVVLSGGLNAQNAAEAVRQVGPYGVDVSSGVERAKGIKDPARIRDFIAAVRRADARP</sequence>
<evidence type="ECO:0000256" key="2">
    <source>
        <dbReference type="ARBA" id="ARBA00004664"/>
    </source>
</evidence>
<keyword evidence="12" id="KW-1185">Reference proteome</keyword>
<dbReference type="GO" id="GO:0016853">
    <property type="term" value="F:isomerase activity"/>
    <property type="evidence" value="ECO:0007669"/>
    <property type="project" value="UniProtKB-KW"/>
</dbReference>
<dbReference type="EC" id="5.3.1.24" evidence="3 9"/>
<dbReference type="InterPro" id="IPR011060">
    <property type="entry name" value="RibuloseP-bd_barrel"/>
</dbReference>
<comment type="catalytic activity">
    <reaction evidence="1 9">
        <text>N-(5-phospho-beta-D-ribosyl)anthranilate = 1-(2-carboxyphenylamino)-1-deoxy-D-ribulose 5-phosphate</text>
        <dbReference type="Rhea" id="RHEA:21540"/>
        <dbReference type="ChEBI" id="CHEBI:18277"/>
        <dbReference type="ChEBI" id="CHEBI:58613"/>
        <dbReference type="EC" id="5.3.1.24"/>
    </reaction>
</comment>
<keyword evidence="5 9" id="KW-0028">Amino-acid biosynthesis</keyword>
<evidence type="ECO:0000313" key="12">
    <source>
        <dbReference type="Proteomes" id="UP000887222"/>
    </source>
</evidence>
<name>A0ABQ4Q5D1_9BURK</name>
<keyword evidence="7 9" id="KW-0057">Aromatic amino acid biosynthesis</keyword>
<dbReference type="HAMAP" id="MF_00135">
    <property type="entry name" value="PRAI"/>
    <property type="match status" value="1"/>
</dbReference>
<dbReference type="Proteomes" id="UP000887222">
    <property type="component" value="Unassembled WGS sequence"/>
</dbReference>
<evidence type="ECO:0000256" key="5">
    <source>
        <dbReference type="ARBA" id="ARBA00022605"/>
    </source>
</evidence>
<dbReference type="InterPro" id="IPR044643">
    <property type="entry name" value="TrpF_fam"/>
</dbReference>
<accession>A0ABQ4Q5D1</accession>
<protein>
    <recommendedName>
        <fullName evidence="4 9">N-(5'-phosphoribosyl)anthranilate isomerase</fullName>
        <shortName evidence="9">PRAI</shortName>
        <ecNumber evidence="3 9">5.3.1.24</ecNumber>
    </recommendedName>
</protein>
<dbReference type="PANTHER" id="PTHR42894:SF1">
    <property type="entry name" value="N-(5'-PHOSPHORIBOSYL)ANTHRANILATE ISOMERASE"/>
    <property type="match status" value="1"/>
</dbReference>
<reference evidence="11 12" key="1">
    <citation type="journal article" date="2022" name="Int. J. Syst. Evol. Microbiol.">
        <title>Noviherbaspirillum aridicola sp. nov., isolated from an arid soil in Pakistan.</title>
        <authorList>
            <person name="Khan I.U."/>
            <person name="Saqib M."/>
            <person name="Amin A."/>
            <person name="Hussain F."/>
            <person name="Li L."/>
            <person name="Liu Y.H."/>
            <person name="Fang B.Z."/>
            <person name="Ahmed I."/>
            <person name="Li W.J."/>
        </authorList>
    </citation>
    <scope>NUCLEOTIDE SEQUENCE [LARGE SCALE GENOMIC DNA]</scope>
    <source>
        <strain evidence="11 12">NCCP-691</strain>
    </source>
</reference>
<dbReference type="InterPro" id="IPR001240">
    <property type="entry name" value="PRAI_dom"/>
</dbReference>
<evidence type="ECO:0000256" key="4">
    <source>
        <dbReference type="ARBA" id="ARBA00022272"/>
    </source>
</evidence>
<evidence type="ECO:0000259" key="10">
    <source>
        <dbReference type="Pfam" id="PF00697"/>
    </source>
</evidence>
<proteinExistence type="inferred from homology"/>
<feature type="domain" description="N-(5'phosphoribosyl) anthranilate isomerase (PRAI)" evidence="10">
    <location>
        <begin position="26"/>
        <end position="231"/>
    </location>
</feature>
<dbReference type="NCBIfam" id="NF002299">
    <property type="entry name" value="PRK01222.1-6"/>
    <property type="match status" value="1"/>
</dbReference>